<keyword evidence="2" id="KW-1185">Reference proteome</keyword>
<dbReference type="AlphaFoldDB" id="A0A1N7RMH9"/>
<comment type="caution">
    <text evidence="1">The sequence shown here is derived from an EMBL/GenBank/DDBJ whole genome shotgun (WGS) entry which is preliminary data.</text>
</comment>
<evidence type="ECO:0000313" key="2">
    <source>
        <dbReference type="Proteomes" id="UP000195569"/>
    </source>
</evidence>
<organism evidence="1 2">
    <name type="scientific">Paraburkholderia piptadeniae</name>
    <dbReference type="NCBI Taxonomy" id="1701573"/>
    <lineage>
        <taxon>Bacteria</taxon>
        <taxon>Pseudomonadati</taxon>
        <taxon>Pseudomonadota</taxon>
        <taxon>Betaproteobacteria</taxon>
        <taxon>Burkholderiales</taxon>
        <taxon>Burkholderiaceae</taxon>
        <taxon>Paraburkholderia</taxon>
    </lineage>
</organism>
<name>A0A1N7RMH9_9BURK</name>
<sequence>MRQGRARTFFEPSEVDWQARLNATQTVEIDFILVVTELIHRRLVRACDALPSHTMTTGP</sequence>
<proteinExistence type="predicted"/>
<accession>A0A1N7RMH9</accession>
<dbReference type="Proteomes" id="UP000195569">
    <property type="component" value="Unassembled WGS sequence"/>
</dbReference>
<gene>
    <name evidence="1" type="ORF">BN2476_70069</name>
</gene>
<protein>
    <submittedName>
        <fullName evidence="1">Uncharacterized protein</fullName>
    </submittedName>
</protein>
<evidence type="ECO:0000313" key="1">
    <source>
        <dbReference type="EMBL" id="SIT35917.1"/>
    </source>
</evidence>
<dbReference type="EMBL" id="CYGY02000007">
    <property type="protein sequence ID" value="SIT35917.1"/>
    <property type="molecule type" value="Genomic_DNA"/>
</dbReference>
<reference evidence="1" key="1">
    <citation type="submission" date="2016-12" db="EMBL/GenBank/DDBJ databases">
        <authorList>
            <person name="Moulin L."/>
        </authorList>
    </citation>
    <scope>NUCLEOTIDE SEQUENCE [LARGE SCALE GENOMIC DNA]</scope>
    <source>
        <strain evidence="1">STM 7183</strain>
    </source>
</reference>